<gene>
    <name evidence="5" type="ORF">US54_C0069G0006</name>
</gene>
<dbReference type="InterPro" id="IPR007085">
    <property type="entry name" value="DNA/pantothenate-metab_flavo_C"/>
</dbReference>
<dbReference type="NCBIfam" id="TIGR00521">
    <property type="entry name" value="coaBC_dfp"/>
    <property type="match status" value="1"/>
</dbReference>
<dbReference type="PANTHER" id="PTHR14359">
    <property type="entry name" value="HOMO-OLIGOMERIC FLAVIN CONTAINING CYS DECARBOXYLASE FAMILY"/>
    <property type="match status" value="1"/>
</dbReference>
<evidence type="ECO:0000313" key="6">
    <source>
        <dbReference type="Proteomes" id="UP000034471"/>
    </source>
</evidence>
<dbReference type="SUPFAM" id="SSF102645">
    <property type="entry name" value="CoaB-like"/>
    <property type="match status" value="1"/>
</dbReference>
<evidence type="ECO:0000259" key="3">
    <source>
        <dbReference type="Pfam" id="PF02441"/>
    </source>
</evidence>
<sequence length="287" mass="31822">MSNIVIGISSGIAAFKILDLIRLLKKDGHSLHVMMTEKAQNIVSPKRIEEMTGYPVFINLFEDNFSYEQILKGKKIDHIEIAKKADIFIIAPATANTIARCACGIADDFITTSILATISPVLICPSMNDKMWYHPATQHNLKTLESYGYEIMTPASGSLACGTDGIGRLPDVKVIKKYIESILSRKKLLEGKRVLVTGGGTIEPIDDVRVITNRSSGKMGKALAEMAYRYGADVTFIHSKNTPNPPNRRVNTPISYLYIKQFSFSTSDELKIFILSQQEKSSTVSKR</sequence>
<dbReference type="EMBL" id="LBTJ01000069">
    <property type="protein sequence ID" value="KKQ36400.1"/>
    <property type="molecule type" value="Genomic_DNA"/>
</dbReference>
<comment type="caution">
    <text evidence="5">The sequence shown here is derived from an EMBL/GenBank/DDBJ whole genome shotgun (WGS) entry which is preliminary data.</text>
</comment>
<dbReference type="GO" id="GO:0015937">
    <property type="term" value="P:coenzyme A biosynthetic process"/>
    <property type="evidence" value="ECO:0007669"/>
    <property type="project" value="InterPro"/>
</dbReference>
<dbReference type="AlphaFoldDB" id="A0A0G0HCY3"/>
<dbReference type="Proteomes" id="UP000034471">
    <property type="component" value="Unassembled WGS sequence"/>
</dbReference>
<dbReference type="GO" id="GO:0004632">
    <property type="term" value="F:phosphopantothenate--cysteine ligase activity"/>
    <property type="evidence" value="ECO:0007669"/>
    <property type="project" value="InterPro"/>
</dbReference>
<dbReference type="GO" id="GO:0010181">
    <property type="term" value="F:FMN binding"/>
    <property type="evidence" value="ECO:0007669"/>
    <property type="project" value="InterPro"/>
</dbReference>
<dbReference type="InterPro" id="IPR005252">
    <property type="entry name" value="CoaBC"/>
</dbReference>
<dbReference type="Gene3D" id="3.40.50.10300">
    <property type="entry name" value="CoaB-like"/>
    <property type="match status" value="1"/>
</dbReference>
<dbReference type="InterPro" id="IPR036551">
    <property type="entry name" value="Flavin_trans-like"/>
</dbReference>
<dbReference type="Gene3D" id="3.40.50.1950">
    <property type="entry name" value="Flavin prenyltransferase-like"/>
    <property type="match status" value="1"/>
</dbReference>
<dbReference type="GO" id="GO:0071513">
    <property type="term" value="C:phosphopantothenoylcysteine decarboxylase complex"/>
    <property type="evidence" value="ECO:0007669"/>
    <property type="project" value="TreeGrafter"/>
</dbReference>
<organism evidence="5 6">
    <name type="scientific">Candidatus Roizmanbacteria bacterium GW2011_GWA2_37_7</name>
    <dbReference type="NCBI Taxonomy" id="1618481"/>
    <lineage>
        <taxon>Bacteria</taxon>
        <taxon>Candidatus Roizmaniibacteriota</taxon>
    </lineage>
</organism>
<reference evidence="5 6" key="1">
    <citation type="journal article" date="2015" name="Nature">
        <title>rRNA introns, odd ribosomes, and small enigmatic genomes across a large radiation of phyla.</title>
        <authorList>
            <person name="Brown C.T."/>
            <person name="Hug L.A."/>
            <person name="Thomas B.C."/>
            <person name="Sharon I."/>
            <person name="Castelle C.J."/>
            <person name="Singh A."/>
            <person name="Wilkins M.J."/>
            <person name="Williams K.H."/>
            <person name="Banfield J.F."/>
        </authorList>
    </citation>
    <scope>NUCLEOTIDE SEQUENCE [LARGE SCALE GENOMIC DNA]</scope>
</reference>
<dbReference type="STRING" id="1618481.US54_C0069G0006"/>
<dbReference type="Pfam" id="PF02441">
    <property type="entry name" value="Flavoprotein"/>
    <property type="match status" value="1"/>
</dbReference>
<feature type="domain" description="DNA/pantothenate metabolism flavoprotein C-terminal" evidence="4">
    <location>
        <begin position="189"/>
        <end position="247"/>
    </location>
</feature>
<proteinExistence type="predicted"/>
<dbReference type="SUPFAM" id="SSF52507">
    <property type="entry name" value="Homo-oligomeric flavin-containing Cys decarboxylases, HFCD"/>
    <property type="match status" value="1"/>
</dbReference>
<keyword evidence="5" id="KW-0436">Ligase</keyword>
<evidence type="ECO:0000256" key="1">
    <source>
        <dbReference type="ARBA" id="ARBA00022793"/>
    </source>
</evidence>
<keyword evidence="1" id="KW-0210">Decarboxylase</keyword>
<evidence type="ECO:0000313" key="5">
    <source>
        <dbReference type="EMBL" id="KKQ36400.1"/>
    </source>
</evidence>
<dbReference type="GO" id="GO:0015941">
    <property type="term" value="P:pantothenate catabolic process"/>
    <property type="evidence" value="ECO:0007669"/>
    <property type="project" value="InterPro"/>
</dbReference>
<protein>
    <submittedName>
        <fullName evidence="5">Phosphopantothenoylcysteine decarboxylase/phosphopantothenate-cysteine ligase</fullName>
    </submittedName>
</protein>
<dbReference type="PATRIC" id="fig|1618481.3.peg.1028"/>
<evidence type="ECO:0000256" key="2">
    <source>
        <dbReference type="ARBA" id="ARBA00023239"/>
    </source>
</evidence>
<dbReference type="InterPro" id="IPR035929">
    <property type="entry name" value="CoaB-like_sf"/>
</dbReference>
<dbReference type="GO" id="GO:0004633">
    <property type="term" value="F:phosphopantothenoylcysteine decarboxylase activity"/>
    <property type="evidence" value="ECO:0007669"/>
    <property type="project" value="InterPro"/>
</dbReference>
<evidence type="ECO:0000259" key="4">
    <source>
        <dbReference type="Pfam" id="PF04127"/>
    </source>
</evidence>
<dbReference type="Pfam" id="PF04127">
    <property type="entry name" value="DFP"/>
    <property type="match status" value="1"/>
</dbReference>
<dbReference type="PANTHER" id="PTHR14359:SF6">
    <property type="entry name" value="PHOSPHOPANTOTHENOYLCYSTEINE DECARBOXYLASE"/>
    <property type="match status" value="1"/>
</dbReference>
<dbReference type="InterPro" id="IPR003382">
    <property type="entry name" value="Flavoprotein"/>
</dbReference>
<name>A0A0G0HCY3_9BACT</name>
<feature type="domain" description="Flavoprotein" evidence="3">
    <location>
        <begin position="3"/>
        <end position="171"/>
    </location>
</feature>
<keyword evidence="2" id="KW-0456">Lyase</keyword>
<accession>A0A0G0HCY3</accession>